<dbReference type="FunFam" id="1.10.287.950:FF:000001">
    <property type="entry name" value="Methyl-accepting chemotaxis sensory transducer"/>
    <property type="match status" value="1"/>
</dbReference>
<keyword evidence="2" id="KW-0145">Chemotaxis</keyword>
<reference evidence="8 9" key="1">
    <citation type="submission" date="2018-02" db="EMBL/GenBank/DDBJ databases">
        <title>Comparative genomes isolates from brazilian mangrove.</title>
        <authorList>
            <person name="Araujo J.E."/>
            <person name="Taketani R.G."/>
            <person name="Silva M.C.P."/>
            <person name="Loureco M.V."/>
            <person name="Andreote F.D."/>
        </authorList>
    </citation>
    <scope>NUCLEOTIDE SEQUENCE [LARGE SCALE GENOMIC DNA]</scope>
    <source>
        <strain evidence="8 9">Hex-1 MGV</strain>
    </source>
</reference>
<dbReference type="PROSITE" id="PS50885">
    <property type="entry name" value="HAMP"/>
    <property type="match status" value="1"/>
</dbReference>
<protein>
    <submittedName>
        <fullName evidence="8">Chemotaxis protein</fullName>
    </submittedName>
</protein>
<organism evidence="8 9">
    <name type="scientific">Blastopirellula marina</name>
    <dbReference type="NCBI Taxonomy" id="124"/>
    <lineage>
        <taxon>Bacteria</taxon>
        <taxon>Pseudomonadati</taxon>
        <taxon>Planctomycetota</taxon>
        <taxon>Planctomycetia</taxon>
        <taxon>Pirellulales</taxon>
        <taxon>Pirellulaceae</taxon>
        <taxon>Blastopirellula</taxon>
    </lineage>
</organism>
<comment type="caution">
    <text evidence="8">The sequence shown here is derived from an EMBL/GenBank/DDBJ whole genome shotgun (WGS) entry which is preliminary data.</text>
</comment>
<dbReference type="SUPFAM" id="SSF58104">
    <property type="entry name" value="Methyl-accepting chemotaxis protein (MCP) signaling domain"/>
    <property type="match status" value="1"/>
</dbReference>
<gene>
    <name evidence="8" type="ORF">C5Y83_11570</name>
</gene>
<dbReference type="SMART" id="SM00283">
    <property type="entry name" value="MA"/>
    <property type="match status" value="1"/>
</dbReference>
<dbReference type="GO" id="GO:0004888">
    <property type="term" value="F:transmembrane signaling receptor activity"/>
    <property type="evidence" value="ECO:0007669"/>
    <property type="project" value="InterPro"/>
</dbReference>
<dbReference type="InterPro" id="IPR003660">
    <property type="entry name" value="HAMP_dom"/>
</dbReference>
<dbReference type="PANTHER" id="PTHR43531:SF11">
    <property type="entry name" value="METHYL-ACCEPTING CHEMOTAXIS PROTEIN 3"/>
    <property type="match status" value="1"/>
</dbReference>
<dbReference type="CDD" id="cd11386">
    <property type="entry name" value="MCP_signal"/>
    <property type="match status" value="1"/>
</dbReference>
<dbReference type="GO" id="GO:0007165">
    <property type="term" value="P:signal transduction"/>
    <property type="evidence" value="ECO:0007669"/>
    <property type="project" value="UniProtKB-KW"/>
</dbReference>
<feature type="domain" description="HAMP" evidence="7">
    <location>
        <begin position="272"/>
        <end position="324"/>
    </location>
</feature>
<dbReference type="PROSITE" id="PS50111">
    <property type="entry name" value="CHEMOTAXIS_TRANSDUC_2"/>
    <property type="match status" value="1"/>
</dbReference>
<dbReference type="OrthoDB" id="221239at2"/>
<dbReference type="EMBL" id="PUHY01000010">
    <property type="protein sequence ID" value="PQO34171.1"/>
    <property type="molecule type" value="Genomic_DNA"/>
</dbReference>
<evidence type="ECO:0000256" key="4">
    <source>
        <dbReference type="PROSITE-ProRule" id="PRU00284"/>
    </source>
</evidence>
<evidence type="ECO:0000256" key="5">
    <source>
        <dbReference type="SAM" id="Coils"/>
    </source>
</evidence>
<evidence type="ECO:0000313" key="9">
    <source>
        <dbReference type="Proteomes" id="UP000238322"/>
    </source>
</evidence>
<dbReference type="PRINTS" id="PR00260">
    <property type="entry name" value="CHEMTRNSDUCR"/>
</dbReference>
<accession>A0A2S8FPQ7</accession>
<dbReference type="InterPro" id="IPR004090">
    <property type="entry name" value="Chemotax_Me-accpt_rcpt"/>
</dbReference>
<dbReference type="Pfam" id="PF00015">
    <property type="entry name" value="MCPsignal"/>
    <property type="match status" value="1"/>
</dbReference>
<evidence type="ECO:0000256" key="3">
    <source>
        <dbReference type="ARBA" id="ARBA00029447"/>
    </source>
</evidence>
<dbReference type="Pfam" id="PF13188">
    <property type="entry name" value="PAS_8"/>
    <property type="match status" value="1"/>
</dbReference>
<feature type="domain" description="Methyl-accepting transducer" evidence="6">
    <location>
        <begin position="329"/>
        <end position="558"/>
    </location>
</feature>
<dbReference type="AlphaFoldDB" id="A0A2S8FPQ7"/>
<dbReference type="InterPro" id="IPR035965">
    <property type="entry name" value="PAS-like_dom_sf"/>
</dbReference>
<proteinExistence type="inferred from homology"/>
<dbReference type="SMART" id="SM00304">
    <property type="entry name" value="HAMP"/>
    <property type="match status" value="1"/>
</dbReference>
<dbReference type="GO" id="GO:0006935">
    <property type="term" value="P:chemotaxis"/>
    <property type="evidence" value="ECO:0007669"/>
    <property type="project" value="UniProtKB-KW"/>
</dbReference>
<evidence type="ECO:0000256" key="1">
    <source>
        <dbReference type="ARBA" id="ARBA00004370"/>
    </source>
</evidence>
<dbReference type="GO" id="GO:0005886">
    <property type="term" value="C:plasma membrane"/>
    <property type="evidence" value="ECO:0007669"/>
    <property type="project" value="TreeGrafter"/>
</dbReference>
<dbReference type="PANTHER" id="PTHR43531">
    <property type="entry name" value="PROTEIN ICFG"/>
    <property type="match status" value="1"/>
</dbReference>
<dbReference type="InterPro" id="IPR004089">
    <property type="entry name" value="MCPsignal_dom"/>
</dbReference>
<keyword evidence="5" id="KW-0175">Coiled coil</keyword>
<feature type="coiled-coil region" evidence="5">
    <location>
        <begin position="358"/>
        <end position="385"/>
    </location>
</feature>
<comment type="subcellular location">
    <subcellularLocation>
        <location evidence="1">Membrane</location>
    </subcellularLocation>
</comment>
<keyword evidence="4" id="KW-0807">Transducer</keyword>
<dbReference type="Gene3D" id="3.30.450.20">
    <property type="entry name" value="PAS domain"/>
    <property type="match status" value="2"/>
</dbReference>
<dbReference type="CDD" id="cd06225">
    <property type="entry name" value="HAMP"/>
    <property type="match status" value="1"/>
</dbReference>
<evidence type="ECO:0000259" key="6">
    <source>
        <dbReference type="PROSITE" id="PS50111"/>
    </source>
</evidence>
<dbReference type="Gene3D" id="1.10.287.950">
    <property type="entry name" value="Methyl-accepting chemotaxis protein"/>
    <property type="match status" value="1"/>
</dbReference>
<name>A0A2S8FPQ7_9BACT</name>
<evidence type="ECO:0000313" key="8">
    <source>
        <dbReference type="EMBL" id="PQO34171.1"/>
    </source>
</evidence>
<dbReference type="InterPro" id="IPR051310">
    <property type="entry name" value="MCP_chemotaxis"/>
</dbReference>
<comment type="similarity">
    <text evidence="3">Belongs to the methyl-accepting chemotaxis (MCP) protein family.</text>
</comment>
<sequence length="573" mass="61516">MTIKKNTASTENVTQLQSELSVAKAMSDNSPINIMMANTDLEITYVNPASLNTLRTLAEYLPCKPEEVLGSSIDIFHENPAEQRRILSKPQNLPVRTNIQIGDQTADLLVSATYDQDGTYLGPMVTWEVITEKQRLERAAAEKTAIVENAPINILLADLDGIITYMNPASVSTLKSIEHILPTPVSNIVGSSYDIFHKNPAHQRRLLADPGNLPVETQIELEGEYLNLQASAIYDASGNYVGPMVAWSLVTDQVKAKEAEEARAEQERHEQATLRANVERILNVVQGASEGDLSQRIDLETDDAIGQLANGIDRMIADLRDIISQVVDSGMQFAEGASVIAENSQHLAQGAQTQSASVEEMSASIEELTRSIESVKDNAGEANRVAGSTSQMAQEGGNAVQKSIEAMELIKTSSEQISEIIQVISEIASQTNLLALNAAIEAARAGEHGLGFAVVADEVRKLAERSSEAAKEISSLIKESTQRVQDGATLSEQTGAALEKIIDGVGATAAKISEIATATVEQAQNANEVAGAIQQVSHVTEQSAAASEEMASSSEELGAQATMLRDLVSRFRI</sequence>
<dbReference type="Proteomes" id="UP000238322">
    <property type="component" value="Unassembled WGS sequence"/>
</dbReference>
<dbReference type="InterPro" id="IPR000014">
    <property type="entry name" value="PAS"/>
</dbReference>
<evidence type="ECO:0000256" key="2">
    <source>
        <dbReference type="ARBA" id="ARBA00022500"/>
    </source>
</evidence>
<dbReference type="SUPFAM" id="SSF55785">
    <property type="entry name" value="PYP-like sensor domain (PAS domain)"/>
    <property type="match status" value="1"/>
</dbReference>
<evidence type="ECO:0000259" key="7">
    <source>
        <dbReference type="PROSITE" id="PS50885"/>
    </source>
</evidence>
<dbReference type="RefSeq" id="WP_105329901.1">
    <property type="nucleotide sequence ID" value="NZ_PUHY01000010.1"/>
</dbReference>